<accession>A0AAE1VJQ8</accession>
<dbReference type="Proteomes" id="UP001291623">
    <property type="component" value="Unassembled WGS sequence"/>
</dbReference>
<evidence type="ECO:0000313" key="2">
    <source>
        <dbReference type="EMBL" id="KAK4372788.1"/>
    </source>
</evidence>
<dbReference type="Pfam" id="PF00931">
    <property type="entry name" value="NB-ARC"/>
    <property type="match status" value="1"/>
</dbReference>
<comment type="caution">
    <text evidence="2">The sequence shown here is derived from an EMBL/GenBank/DDBJ whole genome shotgun (WGS) entry which is preliminary data.</text>
</comment>
<sequence>MWHMRRNMPLIRDHGLLQLQKELFGMRYLTVLDDLWDTATWDELTRPFPEFQKRSRIILTSRKKKVTLQGKCHSDPLYLRLLTLGERVFRGEHCPDELLDVREKQHKNVMGFLWSLI</sequence>
<name>A0AAE1VJQ8_9SOLA</name>
<dbReference type="SUPFAM" id="SSF52540">
    <property type="entry name" value="P-loop containing nucleoside triphosphate hydrolases"/>
    <property type="match status" value="1"/>
</dbReference>
<evidence type="ECO:0000259" key="1">
    <source>
        <dbReference type="Pfam" id="PF00931"/>
    </source>
</evidence>
<dbReference type="Gene3D" id="3.40.50.300">
    <property type="entry name" value="P-loop containing nucleotide triphosphate hydrolases"/>
    <property type="match status" value="1"/>
</dbReference>
<proteinExistence type="predicted"/>
<dbReference type="InterPro" id="IPR002182">
    <property type="entry name" value="NB-ARC"/>
</dbReference>
<dbReference type="EMBL" id="JAVYJV010000004">
    <property type="protein sequence ID" value="KAK4372788.1"/>
    <property type="molecule type" value="Genomic_DNA"/>
</dbReference>
<dbReference type="GO" id="GO:0043531">
    <property type="term" value="F:ADP binding"/>
    <property type="evidence" value="ECO:0007669"/>
    <property type="project" value="InterPro"/>
</dbReference>
<keyword evidence="3" id="KW-1185">Reference proteome</keyword>
<organism evidence="2 3">
    <name type="scientific">Anisodus tanguticus</name>
    <dbReference type="NCBI Taxonomy" id="243964"/>
    <lineage>
        <taxon>Eukaryota</taxon>
        <taxon>Viridiplantae</taxon>
        <taxon>Streptophyta</taxon>
        <taxon>Embryophyta</taxon>
        <taxon>Tracheophyta</taxon>
        <taxon>Spermatophyta</taxon>
        <taxon>Magnoliopsida</taxon>
        <taxon>eudicotyledons</taxon>
        <taxon>Gunneridae</taxon>
        <taxon>Pentapetalae</taxon>
        <taxon>asterids</taxon>
        <taxon>lamiids</taxon>
        <taxon>Solanales</taxon>
        <taxon>Solanaceae</taxon>
        <taxon>Solanoideae</taxon>
        <taxon>Hyoscyameae</taxon>
        <taxon>Anisodus</taxon>
    </lineage>
</organism>
<evidence type="ECO:0000313" key="3">
    <source>
        <dbReference type="Proteomes" id="UP001291623"/>
    </source>
</evidence>
<dbReference type="InterPro" id="IPR027417">
    <property type="entry name" value="P-loop_NTPase"/>
</dbReference>
<reference evidence="2" key="1">
    <citation type="submission" date="2023-12" db="EMBL/GenBank/DDBJ databases">
        <title>Genome assembly of Anisodus tanguticus.</title>
        <authorList>
            <person name="Wang Y.-J."/>
        </authorList>
    </citation>
    <scope>NUCLEOTIDE SEQUENCE</scope>
    <source>
        <strain evidence="2">KB-2021</strain>
        <tissue evidence="2">Leaf</tissue>
    </source>
</reference>
<feature type="domain" description="NB-ARC" evidence="1">
    <location>
        <begin position="18"/>
        <end position="83"/>
    </location>
</feature>
<gene>
    <name evidence="2" type="ORF">RND71_008172</name>
</gene>
<protein>
    <recommendedName>
        <fullName evidence="1">NB-ARC domain-containing protein</fullName>
    </recommendedName>
</protein>
<dbReference type="AlphaFoldDB" id="A0AAE1VJQ8"/>